<dbReference type="SUPFAM" id="SSF56281">
    <property type="entry name" value="Metallo-hydrolase/oxidoreductase"/>
    <property type="match status" value="1"/>
</dbReference>
<dbReference type="PANTHER" id="PTHR11635">
    <property type="entry name" value="CAMP-DEPENDENT PROTEIN KINASE REGULATORY CHAIN"/>
    <property type="match status" value="1"/>
</dbReference>
<dbReference type="GO" id="GO:0005829">
    <property type="term" value="C:cytosol"/>
    <property type="evidence" value="ECO:0007669"/>
    <property type="project" value="UniProtKB-SubCell"/>
</dbReference>
<feature type="compositionally biased region" description="Low complexity" evidence="17">
    <location>
        <begin position="179"/>
        <end position="190"/>
    </location>
</feature>
<gene>
    <name evidence="19" type="ORF">CYY_010160</name>
</gene>
<dbReference type="Gene3D" id="2.60.120.10">
    <property type="entry name" value="Jelly Rolls"/>
    <property type="match status" value="2"/>
</dbReference>
<dbReference type="CDD" id="cd07738">
    <property type="entry name" value="DdPDE5-like_MBL-fold"/>
    <property type="match status" value="1"/>
</dbReference>
<keyword evidence="12" id="KW-0862">Zinc</keyword>
<dbReference type="SUPFAM" id="SSF51206">
    <property type="entry name" value="cAMP-binding domain-like"/>
    <property type="match status" value="2"/>
</dbReference>
<comment type="subcellular location">
    <subcellularLocation>
        <location evidence="4">Cytoplasm</location>
        <location evidence="4">Cytosol</location>
    </subcellularLocation>
</comment>
<dbReference type="InterPro" id="IPR014710">
    <property type="entry name" value="RmlC-like_jellyroll"/>
</dbReference>
<evidence type="ECO:0000313" key="19">
    <source>
        <dbReference type="EMBL" id="KAF2068513.1"/>
    </source>
</evidence>
<dbReference type="SMART" id="SM00100">
    <property type="entry name" value="cNMP"/>
    <property type="match status" value="2"/>
</dbReference>
<evidence type="ECO:0000256" key="8">
    <source>
        <dbReference type="ARBA" id="ARBA00022723"/>
    </source>
</evidence>
<evidence type="ECO:0000256" key="2">
    <source>
        <dbReference type="ARBA" id="ARBA00001946"/>
    </source>
</evidence>
<dbReference type="InterPro" id="IPR036866">
    <property type="entry name" value="RibonucZ/Hydroxyglut_hydro"/>
</dbReference>
<feature type="compositionally biased region" description="Low complexity" evidence="17">
    <location>
        <begin position="148"/>
        <end position="169"/>
    </location>
</feature>
<keyword evidence="14" id="KW-0142">cGMP-binding</keyword>
<evidence type="ECO:0000256" key="17">
    <source>
        <dbReference type="SAM" id="MobiDB-lite"/>
    </source>
</evidence>
<evidence type="ECO:0000256" key="13">
    <source>
        <dbReference type="ARBA" id="ARBA00022842"/>
    </source>
</evidence>
<dbReference type="GO" id="GO:0030553">
    <property type="term" value="F:cGMP binding"/>
    <property type="evidence" value="ECO:0007669"/>
    <property type="project" value="UniProtKB-KW"/>
</dbReference>
<keyword evidence="13" id="KW-0460">Magnesium</keyword>
<keyword evidence="10" id="KW-0547">Nucleotide-binding</keyword>
<dbReference type="InterPro" id="IPR018488">
    <property type="entry name" value="cNMP-bd_CS"/>
</dbReference>
<comment type="cofactor">
    <cofactor evidence="1">
        <name>Mn(2+)</name>
        <dbReference type="ChEBI" id="CHEBI:29035"/>
    </cofactor>
</comment>
<evidence type="ECO:0000256" key="4">
    <source>
        <dbReference type="ARBA" id="ARBA00004514"/>
    </source>
</evidence>
<feature type="region of interest" description="Disordered" evidence="17">
    <location>
        <begin position="145"/>
        <end position="190"/>
    </location>
</feature>
<dbReference type="InterPro" id="IPR000595">
    <property type="entry name" value="cNMP-bd_dom"/>
</dbReference>
<keyword evidence="15" id="KW-0464">Manganese</keyword>
<dbReference type="PROSITE" id="PS00889">
    <property type="entry name" value="CNMP_BINDING_2"/>
    <property type="match status" value="1"/>
</dbReference>
<comment type="caution">
    <text evidence="19">The sequence shown here is derived from an EMBL/GenBank/DDBJ whole genome shotgun (WGS) entry which is preliminary data.</text>
</comment>
<dbReference type="EC" id="3.1.4.35" evidence="5"/>
<sequence length="836" mass="94132">MFSKRKSIRINPEGDFICLPRGGYVVNSRIGMIQFGVPPETIKDSMAMKIDVPTTYVLPEELWDRKTGINAAEAEFPAYFNYFILKRKVKFVCTKEQEQRIRVVFQETLLGPSDFNTGIVIDKQGVDSIIDSCCFDSTPQENNGHIDLNSSNSILPSSPSSSLVNGSSNCKRNNDQSEKNSNSNNSSHMPNQEFLQEFSSTFPRDEIPDLEKECKYLRTFNAVDELFDFILFDDNGVAKLTDGVEIHYIQEQSVFQVLQTSLLENSQDQQKQSQNNNNNEFNLISTIPSRINFPDMINCISTNDQVFDPPDFGITIIGSSHGFDPKKSTTGFVLWINKRGIIVDPPLNSSSFLQSQGVPTRMVDHVILTHCHADHDSGTFQKLLEEYQITVVTTPTILGSFLRKYGALSNLSTDVLRRLFVFRPVMIGEPMIISGAEFRFFYTIHTIPTISFEVFYGGKSIFYSGDTCFDPTRIRDMNKRGIMKTQRMNFFLRPWNHSIVLHEAGVPPIHTPVSILRSLPEEIKNRLYLVHISEHSLPSGSGLKIAKEGVNHTLRLDVVRQSNSEAVDILKLMESVDIFRSIPLTQACEILQTASKKKYKQGSVIIARDTEPDAFFVVASGVVCVNVGELNKNLIVGDYFGEMSLVMGGLRSANVSAVTDVEVLVFNKQDFLSITRNSIDSIQFITRLWEMRNEGSWETINFNSVLSRCTNSQKTALQSIFHREILGPNQYLWSKGELASFGCLVAEGSFIFDEDDSLEPFTKGSFLGDINAMTSPSLHKTAVISKEKSVIYKVLSQDLIKFFSNNPGIHLAFLDTIFVDALRDQNHQSDLHSLTY</sequence>
<dbReference type="InterPro" id="IPR018490">
    <property type="entry name" value="cNMP-bd_dom_sf"/>
</dbReference>
<keyword evidence="6" id="KW-0963">Cytoplasm</keyword>
<evidence type="ECO:0000256" key="12">
    <source>
        <dbReference type="ARBA" id="ARBA00022833"/>
    </source>
</evidence>
<evidence type="ECO:0000256" key="16">
    <source>
        <dbReference type="ARBA" id="ARBA00061002"/>
    </source>
</evidence>
<evidence type="ECO:0000256" key="7">
    <source>
        <dbReference type="ARBA" id="ARBA00022535"/>
    </source>
</evidence>
<evidence type="ECO:0000256" key="6">
    <source>
        <dbReference type="ARBA" id="ARBA00022490"/>
    </source>
</evidence>
<feature type="domain" description="Cyclic nucleotide-binding" evidence="18">
    <location>
        <begin position="578"/>
        <end position="674"/>
    </location>
</feature>
<evidence type="ECO:0000256" key="3">
    <source>
        <dbReference type="ARBA" id="ARBA00001947"/>
    </source>
</evidence>
<comment type="cofactor">
    <cofactor evidence="3">
        <name>Zn(2+)</name>
        <dbReference type="ChEBI" id="CHEBI:29105"/>
    </cofactor>
</comment>
<dbReference type="EMBL" id="AJWJ01000952">
    <property type="protein sequence ID" value="KAF2068513.1"/>
    <property type="molecule type" value="Genomic_DNA"/>
</dbReference>
<evidence type="ECO:0000256" key="15">
    <source>
        <dbReference type="ARBA" id="ARBA00023211"/>
    </source>
</evidence>
<evidence type="ECO:0000256" key="10">
    <source>
        <dbReference type="ARBA" id="ARBA00022741"/>
    </source>
</evidence>
<dbReference type="GO" id="GO:0005952">
    <property type="term" value="C:cAMP-dependent protein kinase complex"/>
    <property type="evidence" value="ECO:0007669"/>
    <property type="project" value="InterPro"/>
</dbReference>
<dbReference type="FunFam" id="3.60.15.10:FF:000029">
    <property type="entry name" value="Cyclic nucleotide-binding domain protein"/>
    <property type="match status" value="1"/>
</dbReference>
<organism evidence="19 20">
    <name type="scientific">Polysphondylium violaceum</name>
    <dbReference type="NCBI Taxonomy" id="133409"/>
    <lineage>
        <taxon>Eukaryota</taxon>
        <taxon>Amoebozoa</taxon>
        <taxon>Evosea</taxon>
        <taxon>Eumycetozoa</taxon>
        <taxon>Dictyostelia</taxon>
        <taxon>Dictyosteliales</taxon>
        <taxon>Dictyosteliaceae</taxon>
        <taxon>Polysphondylium</taxon>
    </lineage>
</organism>
<evidence type="ECO:0000256" key="1">
    <source>
        <dbReference type="ARBA" id="ARBA00001936"/>
    </source>
</evidence>
<dbReference type="OrthoDB" id="421226at2759"/>
<dbReference type="GO" id="GO:0047555">
    <property type="term" value="F:3',5'-cyclic-GMP phosphodiesterase activity"/>
    <property type="evidence" value="ECO:0007669"/>
    <property type="project" value="UniProtKB-EC"/>
</dbReference>
<evidence type="ECO:0000256" key="11">
    <source>
        <dbReference type="ARBA" id="ARBA00022801"/>
    </source>
</evidence>
<dbReference type="CDD" id="cd00038">
    <property type="entry name" value="CAP_ED"/>
    <property type="match status" value="1"/>
</dbReference>
<dbReference type="AlphaFoldDB" id="A0A8J4PK88"/>
<dbReference type="GO" id="GO:0034236">
    <property type="term" value="F:protein kinase A catalytic subunit binding"/>
    <property type="evidence" value="ECO:0007669"/>
    <property type="project" value="TreeGrafter"/>
</dbReference>
<dbReference type="Proteomes" id="UP000695562">
    <property type="component" value="Unassembled WGS sequence"/>
</dbReference>
<keyword evidence="8" id="KW-0479">Metal-binding</keyword>
<comment type="similarity">
    <text evidence="16">Belongs to the metallo-beta-lactamase superfamily. cNMP phosphodiesterase family.</text>
</comment>
<comment type="cofactor">
    <cofactor evidence="2">
        <name>Mg(2+)</name>
        <dbReference type="ChEBI" id="CHEBI:18420"/>
    </cofactor>
</comment>
<dbReference type="InterPro" id="IPR050503">
    <property type="entry name" value="cAMP-dep_PK_reg_su-like"/>
</dbReference>
<dbReference type="GO" id="GO:0004862">
    <property type="term" value="F:cAMP-dependent protein kinase inhibitor activity"/>
    <property type="evidence" value="ECO:0007669"/>
    <property type="project" value="TreeGrafter"/>
</dbReference>
<evidence type="ECO:0000256" key="14">
    <source>
        <dbReference type="ARBA" id="ARBA00022992"/>
    </source>
</evidence>
<keyword evidence="20" id="KW-1185">Reference proteome</keyword>
<keyword evidence="9" id="KW-0677">Repeat</keyword>
<dbReference type="GO" id="GO:0072697">
    <property type="term" value="P:protein localization to cell cortex"/>
    <property type="evidence" value="ECO:0007669"/>
    <property type="project" value="UniProtKB-ARBA"/>
</dbReference>
<dbReference type="SMART" id="SM00849">
    <property type="entry name" value="Lactamase_B"/>
    <property type="match status" value="1"/>
</dbReference>
<keyword evidence="11" id="KW-0378">Hydrolase</keyword>
<accession>A0A8J4PK88</accession>
<evidence type="ECO:0000259" key="18">
    <source>
        <dbReference type="PROSITE" id="PS50042"/>
    </source>
</evidence>
<dbReference type="PANTHER" id="PTHR11635:SF152">
    <property type="entry name" value="CAMP-DEPENDENT PROTEIN KINASE TYPE I REGULATORY SUBUNIT-RELATED"/>
    <property type="match status" value="1"/>
</dbReference>
<dbReference type="GO" id="GO:0030552">
    <property type="term" value="F:cAMP binding"/>
    <property type="evidence" value="ECO:0007669"/>
    <property type="project" value="TreeGrafter"/>
</dbReference>
<dbReference type="Pfam" id="PF00027">
    <property type="entry name" value="cNMP_binding"/>
    <property type="match status" value="1"/>
</dbReference>
<dbReference type="Pfam" id="PF23023">
    <property type="entry name" value="Anti-Pycsar_Apyc1"/>
    <property type="match status" value="1"/>
</dbReference>
<name>A0A8J4PK88_9MYCE</name>
<evidence type="ECO:0000256" key="9">
    <source>
        <dbReference type="ARBA" id="ARBA00022737"/>
    </source>
</evidence>
<dbReference type="InterPro" id="IPR001279">
    <property type="entry name" value="Metallo-B-lactamas"/>
</dbReference>
<dbReference type="Gene3D" id="3.60.15.10">
    <property type="entry name" value="Ribonuclease Z/Hydroxyacylglutathione hydrolase-like"/>
    <property type="match status" value="1"/>
</dbReference>
<keyword evidence="7" id="KW-0140">cGMP</keyword>
<evidence type="ECO:0000256" key="5">
    <source>
        <dbReference type="ARBA" id="ARBA00012319"/>
    </source>
</evidence>
<dbReference type="GO" id="GO:0019934">
    <property type="term" value="P:cGMP-mediated signaling"/>
    <property type="evidence" value="ECO:0007669"/>
    <property type="project" value="UniProtKB-ARBA"/>
</dbReference>
<dbReference type="PROSITE" id="PS50042">
    <property type="entry name" value="CNMP_BINDING_3"/>
    <property type="match status" value="1"/>
</dbReference>
<dbReference type="GO" id="GO:0046872">
    <property type="term" value="F:metal ion binding"/>
    <property type="evidence" value="ECO:0007669"/>
    <property type="project" value="UniProtKB-KW"/>
</dbReference>
<evidence type="ECO:0000313" key="20">
    <source>
        <dbReference type="Proteomes" id="UP000695562"/>
    </source>
</evidence>
<protein>
    <recommendedName>
        <fullName evidence="5">3',5'-cyclic-GMP phosphodiesterase</fullName>
        <ecNumber evidence="5">3.1.4.35</ecNumber>
    </recommendedName>
</protein>
<reference evidence="19" key="1">
    <citation type="submission" date="2020-01" db="EMBL/GenBank/DDBJ databases">
        <title>Development of genomics and gene disruption for Polysphondylium violaceum indicates a role for the polyketide synthase stlB in stalk morphogenesis.</title>
        <authorList>
            <person name="Narita B."/>
            <person name="Kawabe Y."/>
            <person name="Kin K."/>
            <person name="Saito T."/>
            <person name="Gibbs R."/>
            <person name="Kuspa A."/>
            <person name="Muzny D."/>
            <person name="Queller D."/>
            <person name="Richards S."/>
            <person name="Strassman J."/>
            <person name="Sucgang R."/>
            <person name="Worley K."/>
            <person name="Schaap P."/>
        </authorList>
    </citation>
    <scope>NUCLEOTIDE SEQUENCE</scope>
    <source>
        <strain evidence="19">QSvi11</strain>
    </source>
</reference>
<proteinExistence type="inferred from homology"/>